<dbReference type="PRINTS" id="PR00502">
    <property type="entry name" value="NUDIXFAMILY"/>
</dbReference>
<dbReference type="PROSITE" id="PS51462">
    <property type="entry name" value="NUDIX"/>
    <property type="match status" value="1"/>
</dbReference>
<dbReference type="EMBL" id="BAABKX010000008">
    <property type="protein sequence ID" value="GAA5051108.1"/>
    <property type="molecule type" value="Genomic_DNA"/>
</dbReference>
<dbReference type="Proteomes" id="UP001501729">
    <property type="component" value="Unassembled WGS sequence"/>
</dbReference>
<proteinExistence type="predicted"/>
<dbReference type="PANTHER" id="PTHR43046:SF16">
    <property type="entry name" value="ADP-RIBOSE PYROPHOSPHATASE YJHB-RELATED"/>
    <property type="match status" value="1"/>
</dbReference>
<dbReference type="PANTHER" id="PTHR43046">
    <property type="entry name" value="GDP-MANNOSE MANNOSYL HYDROLASE"/>
    <property type="match status" value="1"/>
</dbReference>
<dbReference type="Gene3D" id="3.90.79.10">
    <property type="entry name" value="Nucleoside Triphosphate Pyrophosphohydrolase"/>
    <property type="match status" value="1"/>
</dbReference>
<dbReference type="InterPro" id="IPR000086">
    <property type="entry name" value="NUDIX_hydrolase_dom"/>
</dbReference>
<dbReference type="InterPro" id="IPR020084">
    <property type="entry name" value="NUDIX_hydrolase_CS"/>
</dbReference>
<feature type="domain" description="Nudix hydrolase" evidence="3">
    <location>
        <begin position="64"/>
        <end position="191"/>
    </location>
</feature>
<dbReference type="SUPFAM" id="SSF55811">
    <property type="entry name" value="Nudix"/>
    <property type="match status" value="1"/>
</dbReference>
<sequence>MDLMRLLDELRILSQNGIEYADNPYDKERYERILTLTSLYYGKALSLPATEVRTRFDDELGHITPKVGAEAAVFDSVGHILLMRRADDGTWCLPCGWVDPNESPTDAAVRETNEETGLEVEVTKLIDVYYHAPSAEFGPHGRIDILYHCSAVGGSLELSDEGEALKYWRIDDVPVWHKQHERYARDAKQTQSKNP</sequence>
<reference evidence="4 5" key="1">
    <citation type="journal article" date="2019" name="Int. J. Syst. Evol. Microbiol.">
        <title>The Global Catalogue of Microorganisms (GCM) 10K type strain sequencing project: providing services to taxonomists for standard genome sequencing and annotation.</title>
        <authorList>
            <consortium name="The Broad Institute Genomics Platform"/>
            <consortium name="The Broad Institute Genome Sequencing Center for Infectious Disease"/>
            <person name="Wu L."/>
            <person name="Ma J."/>
        </authorList>
    </citation>
    <scope>NUCLEOTIDE SEQUENCE [LARGE SCALE GENOMIC DNA]</scope>
    <source>
        <strain evidence="4 5">JCM 17504</strain>
    </source>
</reference>
<dbReference type="GO" id="GO:0016787">
    <property type="term" value="F:hydrolase activity"/>
    <property type="evidence" value="ECO:0007669"/>
    <property type="project" value="UniProtKB-KW"/>
</dbReference>
<evidence type="ECO:0000256" key="2">
    <source>
        <dbReference type="ARBA" id="ARBA00022801"/>
    </source>
</evidence>
<evidence type="ECO:0000313" key="4">
    <source>
        <dbReference type="EMBL" id="GAA5051108.1"/>
    </source>
</evidence>
<protein>
    <submittedName>
        <fullName evidence="4">NUDIX hydrolase</fullName>
    </submittedName>
</protein>
<comment type="cofactor">
    <cofactor evidence="1">
        <name>Mg(2+)</name>
        <dbReference type="ChEBI" id="CHEBI:18420"/>
    </cofactor>
</comment>
<dbReference type="Pfam" id="PF12535">
    <property type="entry name" value="Nudix_N"/>
    <property type="match status" value="1"/>
</dbReference>
<dbReference type="InterPro" id="IPR015797">
    <property type="entry name" value="NUDIX_hydrolase-like_dom_sf"/>
</dbReference>
<accession>A0AAV3UI22</accession>
<keyword evidence="5" id="KW-1185">Reference proteome</keyword>
<gene>
    <name evidence="4" type="ORF">GCM10025751_26010</name>
</gene>
<comment type="caution">
    <text evidence="4">The sequence shown here is derived from an EMBL/GenBank/DDBJ whole genome shotgun (WGS) entry which is preliminary data.</text>
</comment>
<evidence type="ECO:0000313" key="5">
    <source>
        <dbReference type="Proteomes" id="UP001501729"/>
    </source>
</evidence>
<evidence type="ECO:0000259" key="3">
    <source>
        <dbReference type="PROSITE" id="PS51462"/>
    </source>
</evidence>
<dbReference type="AlphaFoldDB" id="A0AAV3UI22"/>
<dbReference type="InterPro" id="IPR020476">
    <property type="entry name" value="Nudix_hydrolase"/>
</dbReference>
<dbReference type="PROSITE" id="PS00893">
    <property type="entry name" value="NUDIX_BOX"/>
    <property type="match status" value="1"/>
</dbReference>
<evidence type="ECO:0000256" key="1">
    <source>
        <dbReference type="ARBA" id="ARBA00001946"/>
    </source>
</evidence>
<dbReference type="Pfam" id="PF00293">
    <property type="entry name" value="NUDIX"/>
    <property type="match status" value="1"/>
</dbReference>
<dbReference type="Gene3D" id="6.10.250.1120">
    <property type="match status" value="1"/>
</dbReference>
<keyword evidence="2 4" id="KW-0378">Hydrolase</keyword>
<name>A0AAV3UI22_9EURY</name>
<dbReference type="InterPro" id="IPR059176">
    <property type="entry name" value="UDP-X_N"/>
</dbReference>
<organism evidence="4 5">
    <name type="scientific">Haladaptatus pallidirubidus</name>
    <dbReference type="NCBI Taxonomy" id="1008152"/>
    <lineage>
        <taxon>Archaea</taxon>
        <taxon>Methanobacteriati</taxon>
        <taxon>Methanobacteriota</taxon>
        <taxon>Stenosarchaea group</taxon>
        <taxon>Halobacteria</taxon>
        <taxon>Halobacteriales</taxon>
        <taxon>Haladaptataceae</taxon>
        <taxon>Haladaptatus</taxon>
    </lineage>
</organism>